<keyword evidence="1" id="KW-0812">Transmembrane</keyword>
<dbReference type="EMBL" id="CP155447">
    <property type="protein sequence ID" value="XBH05363.1"/>
    <property type="molecule type" value="Genomic_DNA"/>
</dbReference>
<keyword evidence="1" id="KW-1133">Transmembrane helix</keyword>
<keyword evidence="1" id="KW-0472">Membrane</keyword>
<feature type="transmembrane region" description="Helical" evidence="1">
    <location>
        <begin position="89"/>
        <end position="108"/>
    </location>
</feature>
<sequence length="161" mass="17498">MSIVEIAVAVVFAIRWPVAMRRISRGLAGVVGVMLLGVIATGGIHEPRSVAATHKWLSHGLLILAWTSVLLGIGVTLSRLRSRPFATAAQVLLFLLLLAVLLGTSFTGYLGPSSGPTDEMTLRRFQVLHYWVFPTLATALVVWWYSHLRTIRKAPLSGDVG</sequence>
<name>A0AAU7CIS0_9BACT</name>
<feature type="transmembrane region" description="Helical" evidence="1">
    <location>
        <begin position="56"/>
        <end position="77"/>
    </location>
</feature>
<accession>A0AAU7CIS0</accession>
<dbReference type="RefSeq" id="WP_406698179.1">
    <property type="nucleotide sequence ID" value="NZ_CP155447.1"/>
</dbReference>
<organism evidence="2">
    <name type="scientific">Singulisphaera sp. Ch08</name>
    <dbReference type="NCBI Taxonomy" id="3120278"/>
    <lineage>
        <taxon>Bacteria</taxon>
        <taxon>Pseudomonadati</taxon>
        <taxon>Planctomycetota</taxon>
        <taxon>Planctomycetia</taxon>
        <taxon>Isosphaerales</taxon>
        <taxon>Isosphaeraceae</taxon>
        <taxon>Singulisphaera</taxon>
    </lineage>
</organism>
<evidence type="ECO:0000256" key="1">
    <source>
        <dbReference type="SAM" id="Phobius"/>
    </source>
</evidence>
<protein>
    <submittedName>
        <fullName evidence="2">Uncharacterized protein</fullName>
    </submittedName>
</protein>
<gene>
    <name evidence="2" type="ORF">V5E97_04925</name>
</gene>
<feature type="transmembrane region" description="Helical" evidence="1">
    <location>
        <begin position="128"/>
        <end position="146"/>
    </location>
</feature>
<dbReference type="AlphaFoldDB" id="A0AAU7CIS0"/>
<evidence type="ECO:0000313" key="2">
    <source>
        <dbReference type="EMBL" id="XBH05363.1"/>
    </source>
</evidence>
<proteinExistence type="predicted"/>
<reference evidence="2" key="1">
    <citation type="submission" date="2024-05" db="EMBL/GenBank/DDBJ databases">
        <title>Planctomycetes of the genus Singulisphaera possess chitinolytic capabilities.</title>
        <authorList>
            <person name="Ivanova A."/>
        </authorList>
    </citation>
    <scope>NUCLEOTIDE SEQUENCE</scope>
    <source>
        <strain evidence="2">Ch08T</strain>
    </source>
</reference>
<feature type="transmembrane region" description="Helical" evidence="1">
    <location>
        <begin position="26"/>
        <end position="44"/>
    </location>
</feature>